<evidence type="ECO:0000313" key="1">
    <source>
        <dbReference type="EMBL" id="ETI68753.1"/>
    </source>
</evidence>
<reference evidence="1 2" key="1">
    <citation type="journal article" date="2014" name="Environ. Microbiol.">
        <title>The nitrate-ammonifying and nosZ-carrying bacterium Bacillus vireti is a potent source and sink for nitric and nitrous oxide under high nitrate conditions.</title>
        <authorList>
            <person name="Mania D."/>
            <person name="Heylen K."/>
            <person name="van Spanning R.J."/>
            <person name="Frostegard A."/>
        </authorList>
    </citation>
    <scope>NUCLEOTIDE SEQUENCE [LARGE SCALE GENOMIC DNA]</scope>
    <source>
        <strain evidence="1 2">LMG 21834</strain>
    </source>
</reference>
<dbReference type="AlphaFoldDB" id="A0AB94IP57"/>
<gene>
    <name evidence="1" type="ORF">BAVI_10974</name>
</gene>
<dbReference type="EMBL" id="ALAN01000061">
    <property type="protein sequence ID" value="ETI68753.1"/>
    <property type="molecule type" value="Genomic_DNA"/>
</dbReference>
<proteinExistence type="predicted"/>
<comment type="caution">
    <text evidence="1">The sequence shown here is derived from an EMBL/GenBank/DDBJ whole genome shotgun (WGS) entry which is preliminary data.</text>
</comment>
<name>A0AB94IP57_9BACI</name>
<sequence>MNDENDCWLYIIEKHGNGFYKVLPIHNPALLAQSYKFTTTLWSFAVNGAKEVSLEDEIEISDDDVVEVE</sequence>
<dbReference type="RefSeq" id="WP_024028382.1">
    <property type="nucleotide sequence ID" value="NZ_ALAN01000061.1"/>
</dbReference>
<accession>A0AB94IP57</accession>
<evidence type="ECO:0000313" key="2">
    <source>
        <dbReference type="Proteomes" id="UP000018877"/>
    </source>
</evidence>
<keyword evidence="2" id="KW-1185">Reference proteome</keyword>
<organism evidence="1 2">
    <name type="scientific">Neobacillus vireti LMG 21834</name>
    <dbReference type="NCBI Taxonomy" id="1131730"/>
    <lineage>
        <taxon>Bacteria</taxon>
        <taxon>Bacillati</taxon>
        <taxon>Bacillota</taxon>
        <taxon>Bacilli</taxon>
        <taxon>Bacillales</taxon>
        <taxon>Bacillaceae</taxon>
        <taxon>Neobacillus</taxon>
    </lineage>
</organism>
<dbReference type="Proteomes" id="UP000018877">
    <property type="component" value="Unassembled WGS sequence"/>
</dbReference>
<protein>
    <submittedName>
        <fullName evidence="1">Uncharacterized protein</fullName>
    </submittedName>
</protein>